<accession>B2JAR4</accession>
<dbReference type="Gene3D" id="1.10.10.10">
    <property type="entry name" value="Winged helix-like DNA-binding domain superfamily/Winged helix DNA-binding domain"/>
    <property type="match status" value="1"/>
</dbReference>
<proteinExistence type="predicted"/>
<dbReference type="Proteomes" id="UP000001191">
    <property type="component" value="Plasmid pNPUN01"/>
</dbReference>
<dbReference type="HOGENOM" id="CLU_594250_0_0_3"/>
<dbReference type="EnsemblBacteria" id="ACC85018">
    <property type="protein sequence ID" value="ACC85018"/>
    <property type="gene ID" value="Npun_AR152"/>
</dbReference>
<evidence type="ECO:0000313" key="1">
    <source>
        <dbReference type="EMBL" id="ACC85018.1"/>
    </source>
</evidence>
<name>B2JAR4_NOSP7</name>
<geneLocation type="plasmid" evidence="1 2">
    <name>pNPUN01</name>
</geneLocation>
<dbReference type="KEGG" id="npu:Npun_AR152"/>
<sequence length="460" mass="51725">MNLASNQNTLHNRSNFGAFIPSFLDDYPLEPEEFRLYSHIQRRAGGQGCFESIPKMAQHCYMALKTAKNALKVLLATGMLTIQERPGTTNIYTLAPASEWVEPKQVLLLREQIKIKKESPVKNDPSQKCMGGGVNFAPPTGVKNALGVGSILTHEGIPIKDIPVKVLPLKDAPPENSPLPNHESVCENEQIDLNLQTELEELEELTPEEPTPQLSTSLLNKSETLQQTDNPSCRPTIAAGSFEKSEQSNKVQLTCPYKTARNVKELIDAWLTDPTAMSDDCVPLLVRDSIKWNCWVLPWRNGERKLNNLYQNFNPIVVDFLAKELATKSKLSAQQEITHAVAVMNTWEKNKGGWTNLMQRYHQAVLQTEKQPLCQLHTATTKRPNTSTTLEDALLQDQIRRQQELFKQEPSLEYQKSPQMLQLKAKLQAKANEPKVSSNSKLSSMNLREVEAQLKLALRA</sequence>
<keyword evidence="2" id="KW-1185">Reference proteome</keyword>
<dbReference type="EMBL" id="CP001038">
    <property type="protein sequence ID" value="ACC85018.1"/>
    <property type="molecule type" value="Genomic_DNA"/>
</dbReference>
<gene>
    <name evidence="1" type="ordered locus">Npun_AR152</name>
</gene>
<reference evidence="2" key="1">
    <citation type="submission" date="2008-04" db="EMBL/GenBank/DDBJ databases">
        <title>Complete sequence of plasmid 1 of Nostoc punctiforme ATCC 29133.</title>
        <authorList>
            <consortium name="US DOE Joint Genome Institute"/>
            <person name="Copeland A."/>
            <person name="Lucas S."/>
            <person name="Lapidus A."/>
            <person name="Glavina del Rio T."/>
            <person name="Dalin E."/>
            <person name="Tice H."/>
            <person name="Pitluck S."/>
            <person name="Chain P."/>
            <person name="Malfatti S."/>
            <person name="Shin M."/>
            <person name="Vergez L."/>
            <person name="Schmutz J."/>
            <person name="Larimer F."/>
            <person name="Land M."/>
            <person name="Hauser L."/>
            <person name="Kyrpides N."/>
            <person name="Kim E."/>
            <person name="Meeks J.C."/>
            <person name="Elhai J."/>
            <person name="Campbell E.L."/>
            <person name="Thiel T."/>
            <person name="Longmire J."/>
            <person name="Potts M."/>
            <person name="Atlas R."/>
        </authorList>
    </citation>
    <scope>NUCLEOTIDE SEQUENCE [LARGE SCALE GENOMIC DNA]</scope>
    <source>
        <strain evidence="2">ATCC 29133 / PCC 73102</strain>
        <plasmid evidence="2">Plasmid pNPUN01</plasmid>
    </source>
</reference>
<organism evidence="1 2">
    <name type="scientific">Nostoc punctiforme (strain ATCC 29133 / PCC 73102)</name>
    <dbReference type="NCBI Taxonomy" id="63737"/>
    <lineage>
        <taxon>Bacteria</taxon>
        <taxon>Bacillati</taxon>
        <taxon>Cyanobacteriota</taxon>
        <taxon>Cyanophyceae</taxon>
        <taxon>Nostocales</taxon>
        <taxon>Nostocaceae</taxon>
        <taxon>Nostoc</taxon>
    </lineage>
</organism>
<dbReference type="InterPro" id="IPR036388">
    <property type="entry name" value="WH-like_DNA-bd_sf"/>
</dbReference>
<evidence type="ECO:0000313" key="2">
    <source>
        <dbReference type="Proteomes" id="UP000001191"/>
    </source>
</evidence>
<protein>
    <submittedName>
        <fullName evidence="1">Uncharacterized protein</fullName>
    </submittedName>
</protein>
<keyword evidence="1" id="KW-0614">Plasmid</keyword>
<dbReference type="RefSeq" id="WP_012413036.1">
    <property type="nucleotide sequence ID" value="NC_010631.1"/>
</dbReference>
<dbReference type="AlphaFoldDB" id="B2JAR4"/>
<dbReference type="PhylomeDB" id="B2JAR4"/>